<comment type="caution">
    <text evidence="3">The sequence shown here is derived from an EMBL/GenBank/DDBJ whole genome shotgun (WGS) entry which is preliminary data.</text>
</comment>
<dbReference type="InterPro" id="IPR052179">
    <property type="entry name" value="DD-CPase-like"/>
</dbReference>
<evidence type="ECO:0000313" key="3">
    <source>
        <dbReference type="EMBL" id="MFD0790091.1"/>
    </source>
</evidence>
<dbReference type="Pfam" id="PF02557">
    <property type="entry name" value="VanY"/>
    <property type="match status" value="1"/>
</dbReference>
<dbReference type="SUPFAM" id="SSF55166">
    <property type="entry name" value="Hedgehog/DD-peptidase"/>
    <property type="match status" value="1"/>
</dbReference>
<dbReference type="PANTHER" id="PTHR34385">
    <property type="entry name" value="D-ALANYL-D-ALANINE CARBOXYPEPTIDASE"/>
    <property type="match status" value="1"/>
</dbReference>
<gene>
    <name evidence="3" type="ORF">ACFQ0P_06750</name>
</gene>
<keyword evidence="3" id="KW-0378">Hydrolase</keyword>
<dbReference type="InterPro" id="IPR058193">
    <property type="entry name" value="VanY/YodJ_core_dom"/>
</dbReference>
<keyword evidence="3" id="KW-0121">Carboxypeptidase</keyword>
<dbReference type="EMBL" id="JBHTII010000001">
    <property type="protein sequence ID" value="MFD0790091.1"/>
    <property type="molecule type" value="Genomic_DNA"/>
</dbReference>
<dbReference type="RefSeq" id="WP_204977749.1">
    <property type="nucleotide sequence ID" value="NZ_JBHTII010000001.1"/>
</dbReference>
<proteinExistence type="predicted"/>
<name>A0ABW3AGF8_9MICO</name>
<dbReference type="Gene3D" id="3.30.1380.10">
    <property type="match status" value="1"/>
</dbReference>
<evidence type="ECO:0000256" key="1">
    <source>
        <dbReference type="SAM" id="MobiDB-lite"/>
    </source>
</evidence>
<feature type="domain" description="D-alanyl-D-alanine carboxypeptidase-like core" evidence="2">
    <location>
        <begin position="146"/>
        <end position="274"/>
    </location>
</feature>
<dbReference type="PANTHER" id="PTHR34385:SF1">
    <property type="entry name" value="PEPTIDOGLYCAN L-ALANYL-D-GLUTAMATE ENDOPEPTIDASE CWLK"/>
    <property type="match status" value="1"/>
</dbReference>
<dbReference type="InterPro" id="IPR009045">
    <property type="entry name" value="Zn_M74/Hedgehog-like"/>
</dbReference>
<dbReference type="EC" id="3.4.17.-" evidence="3"/>
<accession>A0ABW3AGF8</accession>
<dbReference type="Proteomes" id="UP001597055">
    <property type="component" value="Unassembled WGS sequence"/>
</dbReference>
<evidence type="ECO:0000259" key="2">
    <source>
        <dbReference type="Pfam" id="PF02557"/>
    </source>
</evidence>
<dbReference type="CDD" id="cd14852">
    <property type="entry name" value="LD-carboxypeptidase"/>
    <property type="match status" value="1"/>
</dbReference>
<dbReference type="InterPro" id="IPR003709">
    <property type="entry name" value="VanY-like_core_dom"/>
</dbReference>
<evidence type="ECO:0000313" key="4">
    <source>
        <dbReference type="Proteomes" id="UP001597055"/>
    </source>
</evidence>
<sequence>MPRLLAVLAVGGVLLVGGTAAVTAIANSGRPDAASVAAGPEEPAPPPVSQLPVPAVEQTEVSTRICDRPEVIAALEAGDDTAAIAAAGGAEWFRAAVAGGDAPCIDLGDPTRVWVVINKTRPYDPVDYWPAGMIFPEGVRSLEGGSLRADASAALTSMVTAAREAGVGEIALLSAFRSFPSQTATYGRHVAARGVEGADLVSARPGYSEHQSGLAGDVVACAGPCGSLDDLAGTPQGQWVEERSWEYGWIVRYVEGTTDITGYLPEPWHLRYIGPELARAYHDGGWSTLEEFFGLPAAPGYLG</sequence>
<organism evidence="3 4">
    <name type="scientific">Microbacterium insulae</name>
    <dbReference type="NCBI Taxonomy" id="483014"/>
    <lineage>
        <taxon>Bacteria</taxon>
        <taxon>Bacillati</taxon>
        <taxon>Actinomycetota</taxon>
        <taxon>Actinomycetes</taxon>
        <taxon>Micrococcales</taxon>
        <taxon>Microbacteriaceae</taxon>
        <taxon>Microbacterium</taxon>
    </lineage>
</organism>
<dbReference type="GO" id="GO:0004180">
    <property type="term" value="F:carboxypeptidase activity"/>
    <property type="evidence" value="ECO:0007669"/>
    <property type="project" value="UniProtKB-KW"/>
</dbReference>
<keyword evidence="3" id="KW-0645">Protease</keyword>
<reference evidence="4" key="1">
    <citation type="journal article" date="2019" name="Int. J. Syst. Evol. Microbiol.">
        <title>The Global Catalogue of Microorganisms (GCM) 10K type strain sequencing project: providing services to taxonomists for standard genome sequencing and annotation.</title>
        <authorList>
            <consortium name="The Broad Institute Genomics Platform"/>
            <consortium name="The Broad Institute Genome Sequencing Center for Infectious Disease"/>
            <person name="Wu L."/>
            <person name="Ma J."/>
        </authorList>
    </citation>
    <scope>NUCLEOTIDE SEQUENCE [LARGE SCALE GENOMIC DNA]</scope>
    <source>
        <strain evidence="4">CCUG 54523</strain>
    </source>
</reference>
<feature type="region of interest" description="Disordered" evidence="1">
    <location>
        <begin position="31"/>
        <end position="51"/>
    </location>
</feature>
<keyword evidence="4" id="KW-1185">Reference proteome</keyword>
<protein>
    <submittedName>
        <fullName evidence="3">M15 family metallopeptidase</fullName>
        <ecNumber evidence="3">3.4.17.-</ecNumber>
    </submittedName>
</protein>